<dbReference type="Pfam" id="PF00702">
    <property type="entry name" value="Hydrolase"/>
    <property type="match status" value="1"/>
</dbReference>
<dbReference type="NCBIfam" id="TIGR01668">
    <property type="entry name" value="YqeG_hyp_ppase"/>
    <property type="match status" value="1"/>
</dbReference>
<comment type="caution">
    <text evidence="1">The sequence shown here is derived from an EMBL/GenBank/DDBJ whole genome shotgun (WGS) entry which is preliminary data.</text>
</comment>
<reference evidence="1 2" key="1">
    <citation type="submission" date="2020-08" db="EMBL/GenBank/DDBJ databases">
        <title>Genome public.</title>
        <authorList>
            <person name="Liu C."/>
            <person name="Sun Q."/>
        </authorList>
    </citation>
    <scope>NUCLEOTIDE SEQUENCE [LARGE SCALE GENOMIC DNA]</scope>
    <source>
        <strain evidence="1 2">NSJ-27</strain>
    </source>
</reference>
<dbReference type="PANTHER" id="PTHR19288:SF25">
    <property type="entry name" value="PHOSPHATIDYLGLYCEROPHOSPHATASE GEP4, MITOCHONDRIAL"/>
    <property type="match status" value="1"/>
</dbReference>
<dbReference type="Gene3D" id="3.40.50.1000">
    <property type="entry name" value="HAD superfamily/HAD-like"/>
    <property type="match status" value="1"/>
</dbReference>
<dbReference type="Proteomes" id="UP000649151">
    <property type="component" value="Unassembled WGS sequence"/>
</dbReference>
<dbReference type="PANTHER" id="PTHR19288">
    <property type="entry name" value="4-NITROPHENYLPHOSPHATASE-RELATED"/>
    <property type="match status" value="1"/>
</dbReference>
<proteinExistence type="predicted"/>
<dbReference type="InterPro" id="IPR023214">
    <property type="entry name" value="HAD_sf"/>
</dbReference>
<evidence type="ECO:0000313" key="2">
    <source>
        <dbReference type="Proteomes" id="UP000649151"/>
    </source>
</evidence>
<dbReference type="CDD" id="cd16416">
    <property type="entry name" value="HAD_BsYqeG-like"/>
    <property type="match status" value="1"/>
</dbReference>
<dbReference type="InterPro" id="IPR010021">
    <property type="entry name" value="PGPP1/Gep4"/>
</dbReference>
<dbReference type="EMBL" id="JACOQK010000001">
    <property type="protein sequence ID" value="MBC5787732.1"/>
    <property type="molecule type" value="Genomic_DNA"/>
</dbReference>
<sequence>MSLFLPEIAVKHVMDIDYNLLQRFGIKGLILDVDNTLTTHGHPEPSQGVIEWLEQMRRDGIQLMILSNNTTERVQPFAKKLGLEFISRACKPIPIGLNKAVKRFGLQKDQVALVGDQIYTDILGANLGKTHSILVEPFLLEDGILFRIKRKLEQPWLNKYKKKGN</sequence>
<gene>
    <name evidence="1" type="ORF">H8Z77_06845</name>
</gene>
<dbReference type="InterPro" id="IPR006549">
    <property type="entry name" value="HAD-SF_hydro_IIIA"/>
</dbReference>
<keyword evidence="2" id="KW-1185">Reference proteome</keyword>
<dbReference type="InterPro" id="IPR036412">
    <property type="entry name" value="HAD-like_sf"/>
</dbReference>
<dbReference type="RefSeq" id="WP_186996573.1">
    <property type="nucleotide sequence ID" value="NZ_JACOQK010000001.1"/>
</dbReference>
<protein>
    <submittedName>
        <fullName evidence="1">YqeG family HAD IIIA-type phosphatase</fullName>
    </submittedName>
</protein>
<organism evidence="1 2">
    <name type="scientific">Clostridium facile</name>
    <dbReference type="NCBI Taxonomy" id="2763035"/>
    <lineage>
        <taxon>Bacteria</taxon>
        <taxon>Bacillati</taxon>
        <taxon>Bacillota</taxon>
        <taxon>Clostridia</taxon>
        <taxon>Eubacteriales</taxon>
        <taxon>Clostridiaceae</taxon>
        <taxon>Clostridium</taxon>
    </lineage>
</organism>
<dbReference type="NCBIfam" id="TIGR01662">
    <property type="entry name" value="HAD-SF-IIIA"/>
    <property type="match status" value="1"/>
</dbReference>
<accession>A0ABR7IRG8</accession>
<name>A0ABR7IRG8_9CLOT</name>
<evidence type="ECO:0000313" key="1">
    <source>
        <dbReference type="EMBL" id="MBC5787732.1"/>
    </source>
</evidence>
<dbReference type="SUPFAM" id="SSF56784">
    <property type="entry name" value="HAD-like"/>
    <property type="match status" value="1"/>
</dbReference>